<evidence type="ECO:0000313" key="4">
    <source>
        <dbReference type="Proteomes" id="UP001500889"/>
    </source>
</evidence>
<feature type="region of interest" description="Disordered" evidence="2">
    <location>
        <begin position="1"/>
        <end position="95"/>
    </location>
</feature>
<dbReference type="GO" id="GO:0007346">
    <property type="term" value="P:regulation of mitotic cell cycle"/>
    <property type="evidence" value="ECO:0007669"/>
    <property type="project" value="TreeGrafter"/>
</dbReference>
<evidence type="ECO:0000256" key="1">
    <source>
        <dbReference type="ARBA" id="ARBA00008839"/>
    </source>
</evidence>
<comment type="similarity">
    <text evidence="1">Belongs to the SAPAP family.</text>
</comment>
<feature type="compositionally biased region" description="Low complexity" evidence="2">
    <location>
        <begin position="236"/>
        <end position="247"/>
    </location>
</feature>
<feature type="compositionally biased region" description="Polar residues" evidence="2">
    <location>
        <begin position="42"/>
        <end position="63"/>
    </location>
</feature>
<dbReference type="PANTHER" id="PTHR12353:SF1">
    <property type="entry name" value="DISKS LARGE-ASSOCIATED PROTEIN 5"/>
    <property type="match status" value="1"/>
</dbReference>
<dbReference type="GO" id="GO:0008017">
    <property type="term" value="F:microtubule binding"/>
    <property type="evidence" value="ECO:0007669"/>
    <property type="project" value="TreeGrafter"/>
</dbReference>
<feature type="region of interest" description="Disordered" evidence="2">
    <location>
        <begin position="908"/>
        <end position="974"/>
    </location>
</feature>
<dbReference type="GO" id="GO:0023052">
    <property type="term" value="P:signaling"/>
    <property type="evidence" value="ECO:0007669"/>
    <property type="project" value="InterPro"/>
</dbReference>
<protein>
    <submittedName>
        <fullName evidence="3">Guanylate kinase-associated protein mars</fullName>
    </submittedName>
</protein>
<feature type="compositionally biased region" description="Polar residues" evidence="2">
    <location>
        <begin position="475"/>
        <end position="485"/>
    </location>
</feature>
<dbReference type="InterPro" id="IPR005026">
    <property type="entry name" value="SAPAP"/>
</dbReference>
<feature type="compositionally biased region" description="Polar residues" evidence="2">
    <location>
        <begin position="9"/>
        <end position="22"/>
    </location>
</feature>
<feature type="compositionally biased region" description="Polar residues" evidence="2">
    <location>
        <begin position="944"/>
        <end position="960"/>
    </location>
</feature>
<dbReference type="GO" id="GO:0007059">
    <property type="term" value="P:chromosome segregation"/>
    <property type="evidence" value="ECO:0007669"/>
    <property type="project" value="TreeGrafter"/>
</dbReference>
<organism evidence="3 4">
    <name type="scientific">Drosophila madeirensis</name>
    <name type="common">Fruit fly</name>
    <dbReference type="NCBI Taxonomy" id="30013"/>
    <lineage>
        <taxon>Eukaryota</taxon>
        <taxon>Metazoa</taxon>
        <taxon>Ecdysozoa</taxon>
        <taxon>Arthropoda</taxon>
        <taxon>Hexapoda</taxon>
        <taxon>Insecta</taxon>
        <taxon>Pterygota</taxon>
        <taxon>Neoptera</taxon>
        <taxon>Endopterygota</taxon>
        <taxon>Diptera</taxon>
        <taxon>Brachycera</taxon>
        <taxon>Muscomorpha</taxon>
        <taxon>Ephydroidea</taxon>
        <taxon>Drosophilidae</taxon>
        <taxon>Drosophila</taxon>
        <taxon>Sophophora</taxon>
    </lineage>
</organism>
<accession>A0AAU9GEK1</accession>
<feature type="compositionally biased region" description="Basic and acidic residues" evidence="2">
    <location>
        <begin position="552"/>
        <end position="568"/>
    </location>
</feature>
<dbReference type="Proteomes" id="UP001500889">
    <property type="component" value="Chromosome E"/>
</dbReference>
<dbReference type="GO" id="GO:0007052">
    <property type="term" value="P:mitotic spindle organization"/>
    <property type="evidence" value="ECO:0007669"/>
    <property type="project" value="TreeGrafter"/>
</dbReference>
<feature type="compositionally biased region" description="Low complexity" evidence="2">
    <location>
        <begin position="268"/>
        <end position="279"/>
    </location>
</feature>
<feature type="compositionally biased region" description="Basic and acidic residues" evidence="2">
    <location>
        <begin position="503"/>
        <end position="514"/>
    </location>
</feature>
<feature type="region of interest" description="Disordered" evidence="2">
    <location>
        <begin position="107"/>
        <end position="157"/>
    </location>
</feature>
<keyword evidence="4" id="KW-1185">Reference proteome</keyword>
<dbReference type="Pfam" id="PF03359">
    <property type="entry name" value="GKAP"/>
    <property type="match status" value="1"/>
</dbReference>
<dbReference type="GO" id="GO:0031616">
    <property type="term" value="C:spindle pole centrosome"/>
    <property type="evidence" value="ECO:0007669"/>
    <property type="project" value="TreeGrafter"/>
</dbReference>
<evidence type="ECO:0000313" key="3">
    <source>
        <dbReference type="EMBL" id="BFG06057.1"/>
    </source>
</evidence>
<dbReference type="GO" id="GO:0005634">
    <property type="term" value="C:nucleus"/>
    <property type="evidence" value="ECO:0007669"/>
    <property type="project" value="TreeGrafter"/>
</dbReference>
<keyword evidence="3" id="KW-0808">Transferase</keyword>
<feature type="region of interest" description="Disordered" evidence="2">
    <location>
        <begin position="385"/>
        <end position="420"/>
    </location>
</feature>
<feature type="compositionally biased region" description="Basic and acidic residues" evidence="2">
    <location>
        <begin position="107"/>
        <end position="117"/>
    </location>
</feature>
<proteinExistence type="inferred from homology"/>
<dbReference type="GO" id="GO:0051642">
    <property type="term" value="P:centrosome localization"/>
    <property type="evidence" value="ECO:0007669"/>
    <property type="project" value="TreeGrafter"/>
</dbReference>
<feature type="region of interest" description="Disordered" evidence="2">
    <location>
        <begin position="860"/>
        <end position="885"/>
    </location>
</feature>
<dbReference type="EMBL" id="AP029267">
    <property type="protein sequence ID" value="BFG06057.1"/>
    <property type="molecule type" value="Genomic_DNA"/>
</dbReference>
<dbReference type="PANTHER" id="PTHR12353">
    <property type="entry name" value="DISKS LARGE-ASSOCIATED PROTEIN DAP SAP90/PSD-95-ASSOCIATED PROTEIN"/>
    <property type="match status" value="1"/>
</dbReference>
<feature type="compositionally biased region" description="Basic and acidic residues" evidence="2">
    <location>
        <begin position="23"/>
        <end position="41"/>
    </location>
</feature>
<dbReference type="AlphaFoldDB" id="A0AAU9GEK1"/>
<feature type="compositionally biased region" description="Polar residues" evidence="2">
    <location>
        <begin position="173"/>
        <end position="220"/>
    </location>
</feature>
<reference evidence="3 4" key="1">
    <citation type="submission" date="2024-02" db="EMBL/GenBank/DDBJ databases">
        <title>A chromosome-level genome assembly of Drosophila madeirensis, a fruit fly species endemic to Madeira island.</title>
        <authorList>
            <person name="Tomihara K."/>
            <person name="Llopart A."/>
            <person name="Yamamoto D."/>
        </authorList>
    </citation>
    <scope>NUCLEOTIDE SEQUENCE [LARGE SCALE GENOMIC DNA]</scope>
    <source>
        <strain evidence="3 4">RF1</strain>
    </source>
</reference>
<dbReference type="GO" id="GO:0005737">
    <property type="term" value="C:cytoplasm"/>
    <property type="evidence" value="ECO:0007669"/>
    <property type="project" value="TreeGrafter"/>
</dbReference>
<name>A0AAU9GEK1_DROMD</name>
<feature type="compositionally biased region" description="Basic and acidic residues" evidence="2">
    <location>
        <begin position="786"/>
        <end position="795"/>
    </location>
</feature>
<sequence length="974" mass="107620">MQRYKDLYKQQSLALSPRNFNEQNRELQKAARAKQREDRFQSNRIISVSPTPMKSAAPTSPSEEAQPRLTYDAPPKENQKPELASPTKKPTRPDFYLKRFLDWRASKKEQRKCEQNAHRGQPLKAETLQNSKFTHKSGTFKPPPNLQPEQQDAPSFVPPKRHSLYAVIYKRPPTSTAKPNTTTSRPQATTSRPHSQATTVQPHLTTLRPHSQASTVQPHPTTMRPKAAATTVQIQPTTARPLTAATTVKPHPTTVRHQTAATTVKPHPTTTSASTAPTTLKPNPKTLKHQAAATTVKPHPTTTRPQPVAVKSTRNLQPATVKPAPSHAWPLKPTTATKPKAAAYIGVGCAEKGVVQLPNLRTQPFEKPAVSKAITATGRRAEIVKPKPIRGGGGGAAGKFKPSAETKGGAAVTRNKPASQFSTRMKAKSNTSKYVNLQKNVRNRPDLRLELIEAATLELPPNTPLDGRTSGPALATSTQCKSSSALDDFGDITSLSPVPPPSSHKDSASEEPKAKRKFDFSRYSIVETKAEDSLIMTPFAAKVTGDADPEDVTLKPAEETTPTRRVSDGKPNYLSPYVSVSRGKVNSRCEREKRNSMYLPGEETPVAIRRALESVLYFRLQLKTEIERLRAICSEWEGYSNENEAHLLETGGMDMINVAIGQTNLLATKKMLQFSGLIDRCEAGATGKNHRPYDGSEETKPVQPEDLEGWWDMLRLQSENVDKRFDNLKRWKQNNWQDPDAVEDAKIPAKPVAKPKAKLGNNLKAKPKPKAKASSSLKQFLRRAHADMKKTKNDEASADTDAQSTPSRKSHQRLIVVRDRRSFSPARTVLRMSVGESRPSIGGNALLKSAILAAAEQNAMNHTPPPNKARQSILKTPGTSRRESRGVIFSTKKNVRRFKFTIDEGTVSDDEAVGGDKLEDCEEDMSLEASGERRSMDLPHGPAENQQQSEDGNTSRTYTLRNRRVRLRPSTEFM</sequence>
<evidence type="ECO:0000256" key="2">
    <source>
        <dbReference type="SAM" id="MobiDB-lite"/>
    </source>
</evidence>
<feature type="region of interest" description="Disordered" evidence="2">
    <location>
        <begin position="546"/>
        <end position="572"/>
    </location>
</feature>
<dbReference type="GO" id="GO:0051382">
    <property type="term" value="P:kinetochore assembly"/>
    <property type="evidence" value="ECO:0007669"/>
    <property type="project" value="TreeGrafter"/>
</dbReference>
<feature type="compositionally biased region" description="Acidic residues" evidence="2">
    <location>
        <begin position="908"/>
        <end position="926"/>
    </location>
</feature>
<dbReference type="GO" id="GO:0016301">
    <property type="term" value="F:kinase activity"/>
    <property type="evidence" value="ECO:0007669"/>
    <property type="project" value="UniProtKB-KW"/>
</dbReference>
<feature type="region of interest" description="Disordered" evidence="2">
    <location>
        <begin position="786"/>
        <end position="814"/>
    </location>
</feature>
<feature type="region of interest" description="Disordered" evidence="2">
    <location>
        <begin position="459"/>
        <end position="514"/>
    </location>
</feature>
<feature type="compositionally biased region" description="Polar residues" evidence="2">
    <location>
        <begin position="869"/>
        <end position="879"/>
    </location>
</feature>
<feature type="region of interest" description="Disordered" evidence="2">
    <location>
        <begin position="172"/>
        <end position="284"/>
    </location>
</feature>
<keyword evidence="3" id="KW-0418">Kinase</keyword>
<gene>
    <name evidence="3" type="ORF">DMAD_04652</name>
</gene>